<evidence type="ECO:0000313" key="1">
    <source>
        <dbReference type="EMBL" id="GKT42916.1"/>
    </source>
</evidence>
<reference evidence="1 2" key="1">
    <citation type="submission" date="2022-03" db="EMBL/GenBank/DDBJ databases">
        <title>Genome data of Colletotrichum spp.</title>
        <authorList>
            <person name="Utami Y.D."/>
            <person name="Hiruma K."/>
        </authorList>
    </citation>
    <scope>NUCLEOTIDE SEQUENCE [LARGE SCALE GENOMIC DNA]</scope>
    <source>
        <strain evidence="1 2">MAFF 239500</strain>
    </source>
</reference>
<organism evidence="1 2">
    <name type="scientific">Colletotrichum spaethianum</name>
    <dbReference type="NCBI Taxonomy" id="700344"/>
    <lineage>
        <taxon>Eukaryota</taxon>
        <taxon>Fungi</taxon>
        <taxon>Dikarya</taxon>
        <taxon>Ascomycota</taxon>
        <taxon>Pezizomycotina</taxon>
        <taxon>Sordariomycetes</taxon>
        <taxon>Hypocreomycetidae</taxon>
        <taxon>Glomerellales</taxon>
        <taxon>Glomerellaceae</taxon>
        <taxon>Colletotrichum</taxon>
        <taxon>Colletotrichum spaethianum species complex</taxon>
    </lineage>
</organism>
<protein>
    <submittedName>
        <fullName evidence="1">Uncharacterized protein</fullName>
    </submittedName>
</protein>
<keyword evidence="2" id="KW-1185">Reference proteome</keyword>
<dbReference type="RefSeq" id="XP_049125266.1">
    <property type="nucleotide sequence ID" value="XM_049269309.1"/>
</dbReference>
<evidence type="ECO:0000313" key="2">
    <source>
        <dbReference type="Proteomes" id="UP001055115"/>
    </source>
</evidence>
<sequence>MVGIDTVEGPYCCFTNEAYLMDGPCGTVLNQHFIDTIIRRNLLVFVAFNHCTSPGLRVVLGGRIRVGRLGNQGLEDVRSLRGERSKRLHEGDGLMLIRLLVLEFGERFVEALHGVDGVIDLLLGEITVEHDGSLARLARLLGCRIRIAAN</sequence>
<dbReference type="Proteomes" id="UP001055115">
    <property type="component" value="Unassembled WGS sequence"/>
</dbReference>
<comment type="caution">
    <text evidence="1">The sequence shown here is derived from an EMBL/GenBank/DDBJ whole genome shotgun (WGS) entry which is preliminary data.</text>
</comment>
<dbReference type="GeneID" id="73323899"/>
<gene>
    <name evidence="1" type="ORF">ColSpa_03097</name>
</gene>
<dbReference type="AlphaFoldDB" id="A0AA37L6X6"/>
<proteinExistence type="predicted"/>
<dbReference type="EMBL" id="BQXU01000006">
    <property type="protein sequence ID" value="GKT42916.1"/>
    <property type="molecule type" value="Genomic_DNA"/>
</dbReference>
<name>A0AA37L6X6_9PEZI</name>
<accession>A0AA37L6X6</accession>